<proteinExistence type="predicted"/>
<keyword evidence="1" id="KW-1133">Transmembrane helix</keyword>
<dbReference type="AlphaFoldDB" id="A0AA48HNZ7"/>
<evidence type="ECO:0000313" key="2">
    <source>
        <dbReference type="EMBL" id="BDW91706.1"/>
    </source>
</evidence>
<dbReference type="Proteomes" id="UP001330184">
    <property type="component" value="Chromosome"/>
</dbReference>
<keyword evidence="3" id="KW-1185">Reference proteome</keyword>
<dbReference type="EMBL" id="AP027268">
    <property type="protein sequence ID" value="BDW91706.1"/>
    <property type="molecule type" value="Genomic_DNA"/>
</dbReference>
<sequence>MALKNVNVVHSKAVNPFILKMPYHFHSGISGYKIKIGMRLAKKANQNNICIAPEKCFFMEDVLDVLVNVVIVSVALDILSVILFFTGNVAAHPTLQIGQ</sequence>
<feature type="transmembrane region" description="Helical" evidence="1">
    <location>
        <begin position="65"/>
        <end position="85"/>
    </location>
</feature>
<keyword evidence="1" id="KW-0472">Membrane</keyword>
<evidence type="ECO:0000313" key="3">
    <source>
        <dbReference type="Proteomes" id="UP001330184"/>
    </source>
</evidence>
<keyword evidence="1" id="KW-0812">Transmembrane</keyword>
<reference evidence="2 3" key="1">
    <citation type="submission" date="2023-01" db="EMBL/GenBank/DDBJ databases">
        <title>Complete genome sequence of Muricauda aquimarina strain IFOP_LL357.</title>
        <authorList>
            <person name="Gajardo G."/>
            <person name="Ueki S."/>
            <person name="Maruyama F."/>
        </authorList>
    </citation>
    <scope>NUCLEOTIDE SEQUENCE [LARGE SCALE GENOMIC DNA]</scope>
    <source>
        <strain evidence="2 3">IFOP_LL357</strain>
    </source>
</reference>
<organism evidence="2 3">
    <name type="scientific">Flagellimonas marinaquae</name>
    <dbReference type="NCBI Taxonomy" id="254955"/>
    <lineage>
        <taxon>Bacteria</taxon>
        <taxon>Pseudomonadati</taxon>
        <taxon>Bacteroidota</taxon>
        <taxon>Flavobacteriia</taxon>
        <taxon>Flavobacteriales</taxon>
        <taxon>Flavobacteriaceae</taxon>
        <taxon>Flagellimonas</taxon>
    </lineage>
</organism>
<protein>
    <submittedName>
        <fullName evidence="2">Uncharacterized protein</fullName>
    </submittedName>
</protein>
<gene>
    <name evidence="2" type="ORF">MACH07_05380</name>
</gene>
<accession>A0AA48HNZ7</accession>
<evidence type="ECO:0000256" key="1">
    <source>
        <dbReference type="SAM" id="Phobius"/>
    </source>
</evidence>
<name>A0AA48HNZ7_9FLAO</name>